<gene>
    <name evidence="1" type="ORF">HNAJ_LOCUS6720</name>
</gene>
<reference evidence="3" key="1">
    <citation type="submission" date="2017-02" db="UniProtKB">
        <authorList>
            <consortium name="WormBaseParasite"/>
        </authorList>
    </citation>
    <scope>IDENTIFICATION</scope>
</reference>
<dbReference type="EMBL" id="UZAE01008089">
    <property type="protein sequence ID" value="VDO02580.1"/>
    <property type="molecule type" value="Genomic_DNA"/>
</dbReference>
<sequence>MLINPEGQRRKNLPKLAVDEEGFRPGFSPLKIEVDKSIWKSNTPPEQMRSLALETINVNSPADQGLQVFTDESYIENHANGGAGVYSELFSFYAAAGHNRSAFEVEIEAIRIALCQLCCLNTKFTNAVMP</sequence>
<protein>
    <submittedName>
        <fullName evidence="3">RNase H domain-containing protein</fullName>
    </submittedName>
</protein>
<evidence type="ECO:0000313" key="3">
    <source>
        <dbReference type="WBParaSite" id="HNAJ_0000672401-mRNA-1"/>
    </source>
</evidence>
<dbReference type="Proteomes" id="UP000278807">
    <property type="component" value="Unassembled WGS sequence"/>
</dbReference>
<dbReference type="STRING" id="102285.A0A0R3TI33"/>
<accession>A0A0R3TI33</accession>
<proteinExistence type="predicted"/>
<evidence type="ECO:0000313" key="1">
    <source>
        <dbReference type="EMBL" id="VDO02580.1"/>
    </source>
</evidence>
<reference evidence="1 2" key="2">
    <citation type="submission" date="2018-11" db="EMBL/GenBank/DDBJ databases">
        <authorList>
            <consortium name="Pathogen Informatics"/>
        </authorList>
    </citation>
    <scope>NUCLEOTIDE SEQUENCE [LARGE SCALE GENOMIC DNA]</scope>
</reference>
<dbReference type="AlphaFoldDB" id="A0A0R3TI33"/>
<dbReference type="WBParaSite" id="HNAJ_0000672401-mRNA-1">
    <property type="protein sequence ID" value="HNAJ_0000672401-mRNA-1"/>
    <property type="gene ID" value="HNAJ_0000672401"/>
</dbReference>
<evidence type="ECO:0000313" key="2">
    <source>
        <dbReference type="Proteomes" id="UP000278807"/>
    </source>
</evidence>
<organism evidence="3">
    <name type="scientific">Rodentolepis nana</name>
    <name type="common">Dwarf tapeworm</name>
    <name type="synonym">Hymenolepis nana</name>
    <dbReference type="NCBI Taxonomy" id="102285"/>
    <lineage>
        <taxon>Eukaryota</taxon>
        <taxon>Metazoa</taxon>
        <taxon>Spiralia</taxon>
        <taxon>Lophotrochozoa</taxon>
        <taxon>Platyhelminthes</taxon>
        <taxon>Cestoda</taxon>
        <taxon>Eucestoda</taxon>
        <taxon>Cyclophyllidea</taxon>
        <taxon>Hymenolepididae</taxon>
        <taxon>Rodentolepis</taxon>
    </lineage>
</organism>
<name>A0A0R3TI33_RODNA</name>
<keyword evidence="2" id="KW-1185">Reference proteome</keyword>
<dbReference type="OrthoDB" id="168509at2759"/>